<dbReference type="SUPFAM" id="SSF52799">
    <property type="entry name" value="(Phosphotyrosine protein) phosphatases II"/>
    <property type="match status" value="1"/>
</dbReference>
<feature type="domain" description="Tyrosine specific protein phosphatases" evidence="8">
    <location>
        <begin position="756"/>
        <end position="816"/>
    </location>
</feature>
<dbReference type="GO" id="GO:0030054">
    <property type="term" value="C:cell junction"/>
    <property type="evidence" value="ECO:0007669"/>
    <property type="project" value="TreeGrafter"/>
</dbReference>
<dbReference type="GO" id="GO:0004725">
    <property type="term" value="F:protein tyrosine phosphatase activity"/>
    <property type="evidence" value="ECO:0007669"/>
    <property type="project" value="UniProtKB-EC"/>
</dbReference>
<feature type="region of interest" description="Disordered" evidence="6">
    <location>
        <begin position="221"/>
        <end position="243"/>
    </location>
</feature>
<evidence type="ECO:0000313" key="10">
    <source>
        <dbReference type="Proteomes" id="UP000278807"/>
    </source>
</evidence>
<dbReference type="PANTHER" id="PTHR46198">
    <property type="entry name" value="PROTEIN-TYROSINE-PHOSPHATASE"/>
    <property type="match status" value="1"/>
</dbReference>
<dbReference type="GO" id="GO:0007165">
    <property type="term" value="P:signal transduction"/>
    <property type="evidence" value="ECO:0007669"/>
    <property type="project" value="TreeGrafter"/>
</dbReference>
<evidence type="ECO:0000256" key="5">
    <source>
        <dbReference type="PIRSR" id="PIRSR608356-50"/>
    </source>
</evidence>
<dbReference type="PROSITE" id="PS00383">
    <property type="entry name" value="TYR_PHOSPHATASE_1"/>
    <property type="match status" value="1"/>
</dbReference>
<dbReference type="AlphaFoldDB" id="A0A0R3TJF0"/>
<keyword evidence="2" id="KW-0597">Phosphoprotein</keyword>
<evidence type="ECO:0000256" key="3">
    <source>
        <dbReference type="ARBA" id="ARBA00022801"/>
    </source>
</evidence>
<dbReference type="GO" id="GO:0019901">
    <property type="term" value="F:protein kinase binding"/>
    <property type="evidence" value="ECO:0007669"/>
    <property type="project" value="TreeGrafter"/>
</dbReference>
<feature type="active site" description="Phosphocysteine intermediate" evidence="5">
    <location>
        <position position="766"/>
    </location>
</feature>
<dbReference type="InterPro" id="IPR000387">
    <property type="entry name" value="Tyr_Pase_dom"/>
</dbReference>
<name>A0A0R3TJF0_RODNA</name>
<dbReference type="InterPro" id="IPR016130">
    <property type="entry name" value="Tyr_Pase_AS"/>
</dbReference>
<accession>A0A0R3TJF0</accession>
<feature type="compositionally biased region" description="Polar residues" evidence="6">
    <location>
        <begin position="657"/>
        <end position="666"/>
    </location>
</feature>
<dbReference type="EMBL" id="UZAE01012016">
    <property type="protein sequence ID" value="VDO03056.1"/>
    <property type="molecule type" value="Genomic_DNA"/>
</dbReference>
<evidence type="ECO:0000259" key="7">
    <source>
        <dbReference type="PROSITE" id="PS50055"/>
    </source>
</evidence>
<dbReference type="PROSITE" id="PS50055">
    <property type="entry name" value="TYR_PHOSPHATASE_PTP"/>
    <property type="match status" value="1"/>
</dbReference>
<dbReference type="PRINTS" id="PR00700">
    <property type="entry name" value="PRTYPHPHTASE"/>
</dbReference>
<feature type="domain" description="Tyrosine-protein phosphatase" evidence="7">
    <location>
        <begin position="421"/>
        <end position="825"/>
    </location>
</feature>
<dbReference type="InterPro" id="IPR000242">
    <property type="entry name" value="PTP_cat"/>
</dbReference>
<organism evidence="11">
    <name type="scientific">Rodentolepis nana</name>
    <name type="common">Dwarf tapeworm</name>
    <name type="synonym">Hymenolepis nana</name>
    <dbReference type="NCBI Taxonomy" id="102285"/>
    <lineage>
        <taxon>Eukaryota</taxon>
        <taxon>Metazoa</taxon>
        <taxon>Spiralia</taxon>
        <taxon>Lophotrochozoa</taxon>
        <taxon>Platyhelminthes</taxon>
        <taxon>Cestoda</taxon>
        <taxon>Eucestoda</taxon>
        <taxon>Cyclophyllidea</taxon>
        <taxon>Hymenolepididae</taxon>
        <taxon>Rodentolepis</taxon>
    </lineage>
</organism>
<dbReference type="WBParaSite" id="HNAJ_0000720001-mRNA-1">
    <property type="protein sequence ID" value="HNAJ_0000720001-mRNA-1"/>
    <property type="gene ID" value="HNAJ_0000720001"/>
</dbReference>
<dbReference type="InterPro" id="IPR029021">
    <property type="entry name" value="Prot-tyrosine_phosphatase-like"/>
</dbReference>
<dbReference type="PANTHER" id="PTHR46198:SF4">
    <property type="entry name" value="PROTEIN-TYROSINE-PHOSPHATASE"/>
    <property type="match status" value="1"/>
</dbReference>
<evidence type="ECO:0000313" key="11">
    <source>
        <dbReference type="WBParaSite" id="HNAJ_0000720001-mRNA-1"/>
    </source>
</evidence>
<reference evidence="9 10" key="2">
    <citation type="submission" date="2018-11" db="EMBL/GenBank/DDBJ databases">
        <authorList>
            <consortium name="Pathogen Informatics"/>
        </authorList>
    </citation>
    <scope>NUCLEOTIDE SEQUENCE [LARGE SCALE GENOMIC DNA]</scope>
</reference>
<reference evidence="11" key="1">
    <citation type="submission" date="2017-02" db="UniProtKB">
        <authorList>
            <consortium name="WormBaseParasite"/>
        </authorList>
    </citation>
    <scope>IDENTIFICATION</scope>
</reference>
<feature type="compositionally biased region" description="Polar residues" evidence="6">
    <location>
        <begin position="221"/>
        <end position="239"/>
    </location>
</feature>
<sequence>MNTTSSLSLRRFEKKLSWCVQRKRRDPLKSERSSSYSRRRKGSIAEVNNACYDLGDKSSPSTDLDHDDGRALDSGVLGFNDGTEGSSFDPPSCCCCCTLNATSTPGIGKTSTDEGNDPITTSANSLPYTEESCLKTTSELVISTTTNNVQIQKAASPSPTKSVQDQVHLNLALAPTASASLPASPAIPPIETHIFQVQPPLNPRPGVKLGQQRANLMESSCSAGDIQSGNRKNDSSNTSMGGGCFAEEQPKAKNMSLLELRRGPRAALVLDLHSGASSSPSPLVNTFLRGSVSKENNRLLTADNQHATYATFRHDSPSKERESMGGSGVASSGTCALTAVAGVAAEVATAVNLSPRPMTGEEPSRIVDRVTLRTASLPLTPEALEAKLGPGGEDRLYKEFWDIPMNYANKADCPWVGVGQKNRYHEVLPHNNTRVILPAINNDDMTSYINANYIHGYQGRPRAFIATQGPMSHTINDFWRMVWHYRAPAIVMLTKICEHDKRSKCELYLPTSKNETCDRTINAPIRADTVPVREQGVPEGPPCCISEAHSRSGGAVLQTATSLPTPPTPAFWGEEFSRTCSPVGAQRTFGNIHVRVIAVTQKESYTERKLILKMDGDERKVTHFWYIGWSDHSSPEATVESARSLLDLVNETEACRHQNNGSSLPSTPAPIFIRNSPLPPTSPRSLSRQAAEEWSDADFDLRFHSPLPEEGSSPTTTAFDLFTIGDSETTSGGLCLAGTPGYRAYRASDPAPLSASGSTGPVVVHCSAGVGRTGCFIALCIGCEQLRIEEKVDVLGIVSRLRLDRGGMVENSEQYTFLHAALCMYNAMRSGREMPVLPAITNLRNQFTGPLR</sequence>
<gene>
    <name evidence="9" type="ORF">HNAJ_LOCUS7196</name>
</gene>
<dbReference type="EC" id="3.1.3.48" evidence="1"/>
<evidence type="ECO:0000256" key="2">
    <source>
        <dbReference type="ARBA" id="ARBA00022553"/>
    </source>
</evidence>
<dbReference type="Proteomes" id="UP000278807">
    <property type="component" value="Unassembled WGS sequence"/>
</dbReference>
<evidence type="ECO:0000313" key="9">
    <source>
        <dbReference type="EMBL" id="VDO03056.1"/>
    </source>
</evidence>
<dbReference type="STRING" id="102285.A0A0R3TJF0"/>
<evidence type="ECO:0000256" key="1">
    <source>
        <dbReference type="ARBA" id="ARBA00013064"/>
    </source>
</evidence>
<dbReference type="Pfam" id="PF00102">
    <property type="entry name" value="Y_phosphatase"/>
    <property type="match status" value="3"/>
</dbReference>
<keyword evidence="10" id="KW-1185">Reference proteome</keyword>
<protein>
    <recommendedName>
        <fullName evidence="1">protein-tyrosine-phosphatase</fullName>
        <ecNumber evidence="1">3.1.3.48</ecNumber>
    </recommendedName>
</protein>
<keyword evidence="4" id="KW-0904">Protein phosphatase</keyword>
<dbReference type="InterPro" id="IPR008356">
    <property type="entry name" value="Tyr_Pase_KIM-con"/>
</dbReference>
<evidence type="ECO:0000256" key="6">
    <source>
        <dbReference type="SAM" id="MobiDB-lite"/>
    </source>
</evidence>
<evidence type="ECO:0000256" key="4">
    <source>
        <dbReference type="ARBA" id="ARBA00022912"/>
    </source>
</evidence>
<dbReference type="OrthoDB" id="10253954at2759"/>
<evidence type="ECO:0000259" key="8">
    <source>
        <dbReference type="PROSITE" id="PS50056"/>
    </source>
</evidence>
<dbReference type="Gene3D" id="3.90.190.10">
    <property type="entry name" value="Protein tyrosine phosphatase superfamily"/>
    <property type="match status" value="1"/>
</dbReference>
<dbReference type="SMART" id="SM00194">
    <property type="entry name" value="PTPc"/>
    <property type="match status" value="1"/>
</dbReference>
<feature type="region of interest" description="Disordered" evidence="6">
    <location>
        <begin position="656"/>
        <end position="690"/>
    </location>
</feature>
<proteinExistence type="predicted"/>
<dbReference type="GO" id="GO:0005886">
    <property type="term" value="C:plasma membrane"/>
    <property type="evidence" value="ECO:0007669"/>
    <property type="project" value="TreeGrafter"/>
</dbReference>
<dbReference type="SMART" id="SM00404">
    <property type="entry name" value="PTPc_motif"/>
    <property type="match status" value="1"/>
</dbReference>
<dbReference type="GO" id="GO:0005829">
    <property type="term" value="C:cytosol"/>
    <property type="evidence" value="ECO:0007669"/>
    <property type="project" value="TreeGrafter"/>
</dbReference>
<dbReference type="InterPro" id="IPR003595">
    <property type="entry name" value="Tyr_Pase_cat"/>
</dbReference>
<keyword evidence="3" id="KW-0378">Hydrolase</keyword>
<dbReference type="PROSITE" id="PS50056">
    <property type="entry name" value="TYR_PHOSPHATASE_2"/>
    <property type="match status" value="1"/>
</dbReference>